<feature type="region of interest" description="Disordered" evidence="1">
    <location>
        <begin position="53"/>
        <end position="78"/>
    </location>
</feature>
<dbReference type="EMBL" id="AP025564">
    <property type="protein sequence ID" value="BDE95175.1"/>
    <property type="molecule type" value="Genomic_DNA"/>
</dbReference>
<proteinExistence type="predicted"/>
<gene>
    <name evidence="2" type="ORF">CE91St30_05080</name>
</gene>
<organism evidence="2 3">
    <name type="scientific">Raoultibacter timonensis</name>
    <dbReference type="NCBI Taxonomy" id="1907662"/>
    <lineage>
        <taxon>Bacteria</taxon>
        <taxon>Bacillati</taxon>
        <taxon>Actinomycetota</taxon>
        <taxon>Coriobacteriia</taxon>
        <taxon>Eggerthellales</taxon>
        <taxon>Eggerthellaceae</taxon>
        <taxon>Raoultibacter</taxon>
    </lineage>
</organism>
<accession>A0ABN6MAY4</accession>
<evidence type="ECO:0008006" key="4">
    <source>
        <dbReference type="Google" id="ProtNLM"/>
    </source>
</evidence>
<protein>
    <recommendedName>
        <fullName evidence="4">Zinc-ribbon domain-containing protein</fullName>
    </recommendedName>
</protein>
<evidence type="ECO:0000313" key="2">
    <source>
        <dbReference type="EMBL" id="BDE95175.1"/>
    </source>
</evidence>
<reference evidence="2 3" key="1">
    <citation type="submission" date="2022-01" db="EMBL/GenBank/DDBJ databases">
        <title>Novel bile acid biosynthetic pathways are enriched in the microbiome of centenarians.</title>
        <authorList>
            <person name="Sato Y."/>
            <person name="Atarashi K."/>
            <person name="Plichta R.D."/>
            <person name="Arai Y."/>
            <person name="Sasajima S."/>
            <person name="Kearney M.S."/>
            <person name="Suda W."/>
            <person name="Takeshita K."/>
            <person name="Sasaki T."/>
            <person name="Okamoto S."/>
            <person name="Skelly N.A."/>
            <person name="Okamura Y."/>
            <person name="Vlamakis H."/>
            <person name="Li Y."/>
            <person name="Tanoue T."/>
            <person name="Takei H."/>
            <person name="Nittono H."/>
            <person name="Narushima S."/>
            <person name="Irie J."/>
            <person name="Itoh H."/>
            <person name="Moriya K."/>
            <person name="Sugiura Y."/>
            <person name="Suematsu M."/>
            <person name="Moritoki N."/>
            <person name="Shibata S."/>
            <person name="Littman R.D."/>
            <person name="Fischbach A.M."/>
            <person name="Uwamino Y."/>
            <person name="Inoue T."/>
            <person name="Honda A."/>
            <person name="Hattori M."/>
            <person name="Murai T."/>
            <person name="Xavier J.R."/>
            <person name="Hirose N."/>
            <person name="Honda K."/>
        </authorList>
    </citation>
    <scope>NUCLEOTIDE SEQUENCE [LARGE SCALE GENOMIC DNA]</scope>
    <source>
        <strain evidence="2 3">CE91-St30</strain>
    </source>
</reference>
<name>A0ABN6MAY4_9ACTN</name>
<evidence type="ECO:0000313" key="3">
    <source>
        <dbReference type="Proteomes" id="UP001320544"/>
    </source>
</evidence>
<evidence type="ECO:0000256" key="1">
    <source>
        <dbReference type="SAM" id="MobiDB-lite"/>
    </source>
</evidence>
<keyword evidence="3" id="KW-1185">Reference proteome</keyword>
<dbReference type="Proteomes" id="UP001320544">
    <property type="component" value="Chromosome"/>
</dbReference>
<sequence length="78" mass="7958">MHANHVIQIGGSMCFRPPTIESDQENVCPKCGANLFVGAAKCPACGSEVAAAHTSAVPLPRSPQAPQAPKRPDPPAGA</sequence>